<organism evidence="2 3">
    <name type="scientific">Lasius niger</name>
    <name type="common">Black garden ant</name>
    <dbReference type="NCBI Taxonomy" id="67767"/>
    <lineage>
        <taxon>Eukaryota</taxon>
        <taxon>Metazoa</taxon>
        <taxon>Ecdysozoa</taxon>
        <taxon>Arthropoda</taxon>
        <taxon>Hexapoda</taxon>
        <taxon>Insecta</taxon>
        <taxon>Pterygota</taxon>
        <taxon>Neoptera</taxon>
        <taxon>Endopterygota</taxon>
        <taxon>Hymenoptera</taxon>
        <taxon>Apocrita</taxon>
        <taxon>Aculeata</taxon>
        <taxon>Formicoidea</taxon>
        <taxon>Formicidae</taxon>
        <taxon>Formicinae</taxon>
        <taxon>Lasius</taxon>
        <taxon>Lasius</taxon>
    </lineage>
</organism>
<feature type="non-terminal residue" evidence="2">
    <location>
        <position position="66"/>
    </location>
</feature>
<feature type="region of interest" description="Disordered" evidence="1">
    <location>
        <begin position="12"/>
        <end position="66"/>
    </location>
</feature>
<proteinExistence type="predicted"/>
<protein>
    <submittedName>
        <fullName evidence="2">Uncharacterized protein</fullName>
    </submittedName>
</protein>
<feature type="compositionally biased region" description="Basic and acidic residues" evidence="1">
    <location>
        <begin position="46"/>
        <end position="59"/>
    </location>
</feature>
<gene>
    <name evidence="2" type="ORF">RF55_18172</name>
</gene>
<keyword evidence="3" id="KW-1185">Reference proteome</keyword>
<reference evidence="2 3" key="1">
    <citation type="submission" date="2015-04" db="EMBL/GenBank/DDBJ databases">
        <title>Lasius niger genome sequencing.</title>
        <authorList>
            <person name="Konorov E.A."/>
            <person name="Nikitin M.A."/>
            <person name="Kirill M.V."/>
            <person name="Chang P."/>
        </authorList>
    </citation>
    <scope>NUCLEOTIDE SEQUENCE [LARGE SCALE GENOMIC DNA]</scope>
    <source>
        <tissue evidence="2">Whole</tissue>
    </source>
</reference>
<dbReference type="EMBL" id="LBMM01017074">
    <property type="protein sequence ID" value="KMQ84217.1"/>
    <property type="molecule type" value="Genomic_DNA"/>
</dbReference>
<dbReference type="PaxDb" id="67767-A0A0J7K1L5"/>
<evidence type="ECO:0000313" key="3">
    <source>
        <dbReference type="Proteomes" id="UP000036403"/>
    </source>
</evidence>
<evidence type="ECO:0000256" key="1">
    <source>
        <dbReference type="SAM" id="MobiDB-lite"/>
    </source>
</evidence>
<name>A0A0J7K1L5_LASNI</name>
<accession>A0A0J7K1L5</accession>
<dbReference type="Proteomes" id="UP000036403">
    <property type="component" value="Unassembled WGS sequence"/>
</dbReference>
<comment type="caution">
    <text evidence="2">The sequence shown here is derived from an EMBL/GenBank/DDBJ whole genome shotgun (WGS) entry which is preliminary data.</text>
</comment>
<sequence>MIPAEETIVEEIVELPENTQAQKEPDTEPEVQEGMPDEQKQAYPTTEKDVGEETAKDQEGQQQTSP</sequence>
<evidence type="ECO:0000313" key="2">
    <source>
        <dbReference type="EMBL" id="KMQ84217.1"/>
    </source>
</evidence>
<dbReference type="AlphaFoldDB" id="A0A0J7K1L5"/>